<protein>
    <submittedName>
        <fullName evidence="2">Uncharacterized protein</fullName>
    </submittedName>
</protein>
<evidence type="ECO:0000256" key="1">
    <source>
        <dbReference type="SAM" id="MobiDB-lite"/>
    </source>
</evidence>
<name>A0ABQ9ZMR4_9CRUS</name>
<proteinExistence type="predicted"/>
<organism evidence="2 3">
    <name type="scientific">Daphnia magna</name>
    <dbReference type="NCBI Taxonomy" id="35525"/>
    <lineage>
        <taxon>Eukaryota</taxon>
        <taxon>Metazoa</taxon>
        <taxon>Ecdysozoa</taxon>
        <taxon>Arthropoda</taxon>
        <taxon>Crustacea</taxon>
        <taxon>Branchiopoda</taxon>
        <taxon>Diplostraca</taxon>
        <taxon>Cladocera</taxon>
        <taxon>Anomopoda</taxon>
        <taxon>Daphniidae</taxon>
        <taxon>Daphnia</taxon>
    </lineage>
</organism>
<comment type="caution">
    <text evidence="2">The sequence shown here is derived from an EMBL/GenBank/DDBJ whole genome shotgun (WGS) entry which is preliminary data.</text>
</comment>
<keyword evidence="3" id="KW-1185">Reference proteome</keyword>
<feature type="compositionally biased region" description="Polar residues" evidence="1">
    <location>
        <begin position="13"/>
        <end position="24"/>
    </location>
</feature>
<evidence type="ECO:0000313" key="3">
    <source>
        <dbReference type="Proteomes" id="UP001234178"/>
    </source>
</evidence>
<gene>
    <name evidence="2" type="ORF">OUZ56_026437</name>
</gene>
<feature type="region of interest" description="Disordered" evidence="1">
    <location>
        <begin position="1"/>
        <end position="66"/>
    </location>
</feature>
<sequence>MTEELYEPDSFTDAMQSADASQWETAIKDESSREHADQALDTKRGWWQKDSHNVPELTTGKRSRLW</sequence>
<evidence type="ECO:0000313" key="2">
    <source>
        <dbReference type="EMBL" id="KAK4013885.1"/>
    </source>
</evidence>
<dbReference type="Proteomes" id="UP001234178">
    <property type="component" value="Unassembled WGS sequence"/>
</dbReference>
<accession>A0ABQ9ZMR4</accession>
<dbReference type="EMBL" id="JAOYFB010000004">
    <property type="protein sequence ID" value="KAK4013885.1"/>
    <property type="molecule type" value="Genomic_DNA"/>
</dbReference>
<feature type="compositionally biased region" description="Basic and acidic residues" evidence="1">
    <location>
        <begin position="26"/>
        <end position="53"/>
    </location>
</feature>
<reference evidence="2 3" key="1">
    <citation type="journal article" date="2023" name="Nucleic Acids Res.">
        <title>The hologenome of Daphnia magna reveals possible DNA methylation and microbiome-mediated evolution of the host genome.</title>
        <authorList>
            <person name="Chaturvedi A."/>
            <person name="Li X."/>
            <person name="Dhandapani V."/>
            <person name="Marshall H."/>
            <person name="Kissane S."/>
            <person name="Cuenca-Cambronero M."/>
            <person name="Asole G."/>
            <person name="Calvet F."/>
            <person name="Ruiz-Romero M."/>
            <person name="Marangio P."/>
            <person name="Guigo R."/>
            <person name="Rago D."/>
            <person name="Mirbahai L."/>
            <person name="Eastwood N."/>
            <person name="Colbourne J.K."/>
            <person name="Zhou J."/>
            <person name="Mallon E."/>
            <person name="Orsini L."/>
        </authorList>
    </citation>
    <scope>NUCLEOTIDE SEQUENCE [LARGE SCALE GENOMIC DNA]</scope>
    <source>
        <strain evidence="2">LRV0_1</strain>
    </source>
</reference>